<dbReference type="EMBL" id="JAPQKT010000002">
    <property type="protein sequence ID" value="KAJ5241573.1"/>
    <property type="molecule type" value="Genomic_DNA"/>
</dbReference>
<accession>A0A9W9PE18</accession>
<dbReference type="GeneID" id="81381251"/>
<dbReference type="RefSeq" id="XP_056504578.1">
    <property type="nucleotide sequence ID" value="XM_056642084.1"/>
</dbReference>
<reference evidence="1" key="2">
    <citation type="journal article" date="2023" name="IMA Fungus">
        <title>Comparative genomic study of the Penicillium genus elucidates a diverse pangenome and 15 lateral gene transfer events.</title>
        <authorList>
            <person name="Petersen C."/>
            <person name="Sorensen T."/>
            <person name="Nielsen M.R."/>
            <person name="Sondergaard T.E."/>
            <person name="Sorensen J.L."/>
            <person name="Fitzpatrick D.A."/>
            <person name="Frisvad J.C."/>
            <person name="Nielsen K.L."/>
        </authorList>
    </citation>
    <scope>NUCLEOTIDE SEQUENCE</scope>
    <source>
        <strain evidence="1">IBT 23319</strain>
    </source>
</reference>
<evidence type="ECO:0000313" key="2">
    <source>
        <dbReference type="Proteomes" id="UP001147733"/>
    </source>
</evidence>
<organism evidence="1 2">
    <name type="scientific">Penicillium citrinum</name>
    <dbReference type="NCBI Taxonomy" id="5077"/>
    <lineage>
        <taxon>Eukaryota</taxon>
        <taxon>Fungi</taxon>
        <taxon>Dikarya</taxon>
        <taxon>Ascomycota</taxon>
        <taxon>Pezizomycotina</taxon>
        <taxon>Eurotiomycetes</taxon>
        <taxon>Eurotiomycetidae</taxon>
        <taxon>Eurotiales</taxon>
        <taxon>Aspergillaceae</taxon>
        <taxon>Penicillium</taxon>
    </lineage>
</organism>
<name>A0A9W9PE18_PENCI</name>
<sequence length="225" mass="24695">MGNYASNVEITYSIEASVTVDGIFKHVIRKSQQIKFCPVVNLQPHLQPLMRRQEVTFPSRCKDEGMGSVSTTAAYQVSVELSRGEEIVLGRSLPVTVDITKVDPTSEDIVLNDYQAMLIEETVSRVGVKPQAQRVFRILRTVSNLNTATGLADKPLGTTINLSSNSWGEHALPGTITPTFEMRNIAHSHRLEVRLGFKGGSKKAQTRIVEVQFPVKVVASASSDS</sequence>
<comment type="caution">
    <text evidence="1">The sequence shown here is derived from an EMBL/GenBank/DDBJ whole genome shotgun (WGS) entry which is preliminary data.</text>
</comment>
<evidence type="ECO:0000313" key="1">
    <source>
        <dbReference type="EMBL" id="KAJ5241573.1"/>
    </source>
</evidence>
<keyword evidence="2" id="KW-1185">Reference proteome</keyword>
<dbReference type="AlphaFoldDB" id="A0A9W9PE18"/>
<gene>
    <name evidence="1" type="ORF">N7469_003164</name>
</gene>
<proteinExistence type="predicted"/>
<protein>
    <submittedName>
        <fullName evidence="1">Uncharacterized protein</fullName>
    </submittedName>
</protein>
<reference evidence="1" key="1">
    <citation type="submission" date="2022-11" db="EMBL/GenBank/DDBJ databases">
        <authorList>
            <person name="Petersen C."/>
        </authorList>
    </citation>
    <scope>NUCLEOTIDE SEQUENCE</scope>
    <source>
        <strain evidence="1">IBT 23319</strain>
    </source>
</reference>
<dbReference type="CDD" id="cd22952">
    <property type="entry name" value="ART10-like"/>
    <property type="match status" value="1"/>
</dbReference>
<dbReference type="OrthoDB" id="3365616at2759"/>
<dbReference type="Proteomes" id="UP001147733">
    <property type="component" value="Unassembled WGS sequence"/>
</dbReference>